<feature type="transmembrane region" description="Helical" evidence="2">
    <location>
        <begin position="27"/>
        <end position="51"/>
    </location>
</feature>
<dbReference type="GO" id="GO:0022857">
    <property type="term" value="F:transmembrane transporter activity"/>
    <property type="evidence" value="ECO:0007669"/>
    <property type="project" value="InterPro"/>
</dbReference>
<dbReference type="Gene3D" id="1.20.1250.20">
    <property type="entry name" value="MFS general substrate transporter like domains"/>
    <property type="match status" value="2"/>
</dbReference>
<evidence type="ECO:0000256" key="2">
    <source>
        <dbReference type="SAM" id="Phobius"/>
    </source>
</evidence>
<dbReference type="Proteomes" id="UP001152759">
    <property type="component" value="Chromosome 2"/>
</dbReference>
<proteinExistence type="predicted"/>
<gene>
    <name evidence="3" type="ORF">BEMITA_LOCUS3765</name>
</gene>
<feature type="transmembrane region" description="Helical" evidence="2">
    <location>
        <begin position="123"/>
        <end position="147"/>
    </location>
</feature>
<evidence type="ECO:0000313" key="4">
    <source>
        <dbReference type="Proteomes" id="UP001152759"/>
    </source>
</evidence>
<feature type="transmembrane region" description="Helical" evidence="2">
    <location>
        <begin position="159"/>
        <end position="179"/>
    </location>
</feature>
<feature type="transmembrane region" description="Helical" evidence="2">
    <location>
        <begin position="332"/>
        <end position="355"/>
    </location>
</feature>
<keyword evidence="2" id="KW-0812">Transmembrane</keyword>
<accession>A0A9P0A549</accession>
<dbReference type="PANTHER" id="PTHR11360:SF312">
    <property type="entry name" value="KARMOISIN, ISOFORM B"/>
    <property type="match status" value="1"/>
</dbReference>
<keyword evidence="2" id="KW-0472">Membrane</keyword>
<name>A0A9P0A549_BEMTA</name>
<dbReference type="PANTHER" id="PTHR11360">
    <property type="entry name" value="MONOCARBOXYLATE TRANSPORTER"/>
    <property type="match status" value="1"/>
</dbReference>
<evidence type="ECO:0000313" key="3">
    <source>
        <dbReference type="EMBL" id="CAH0384440.1"/>
    </source>
</evidence>
<dbReference type="Pfam" id="PF07690">
    <property type="entry name" value="MFS_1"/>
    <property type="match status" value="1"/>
</dbReference>
<keyword evidence="4" id="KW-1185">Reference proteome</keyword>
<keyword evidence="2" id="KW-1133">Transmembrane helix</keyword>
<feature type="region of interest" description="Disordered" evidence="1">
    <location>
        <begin position="1"/>
        <end position="21"/>
    </location>
</feature>
<dbReference type="InterPro" id="IPR050327">
    <property type="entry name" value="Proton-linked_MCT"/>
</dbReference>
<dbReference type="EMBL" id="OU963863">
    <property type="protein sequence ID" value="CAH0384440.1"/>
    <property type="molecule type" value="Genomic_DNA"/>
</dbReference>
<feature type="transmembrane region" description="Helical" evidence="2">
    <location>
        <begin position="191"/>
        <end position="209"/>
    </location>
</feature>
<evidence type="ECO:0008006" key="5">
    <source>
        <dbReference type="Google" id="ProtNLM"/>
    </source>
</evidence>
<feature type="transmembrane region" description="Helical" evidence="2">
    <location>
        <begin position="367"/>
        <end position="388"/>
    </location>
</feature>
<feature type="transmembrane region" description="Helical" evidence="2">
    <location>
        <begin position="394"/>
        <end position="415"/>
    </location>
</feature>
<feature type="transmembrane region" description="Helical" evidence="2">
    <location>
        <begin position="100"/>
        <end position="117"/>
    </location>
</feature>
<dbReference type="SUPFAM" id="SSF103473">
    <property type="entry name" value="MFS general substrate transporter"/>
    <property type="match status" value="1"/>
</dbReference>
<protein>
    <recommendedName>
        <fullName evidence="5">Karmoisin</fullName>
    </recommendedName>
</protein>
<reference evidence="3" key="1">
    <citation type="submission" date="2021-12" db="EMBL/GenBank/DDBJ databases">
        <authorList>
            <person name="King R."/>
        </authorList>
    </citation>
    <scope>NUCLEOTIDE SEQUENCE</scope>
</reference>
<dbReference type="InterPro" id="IPR036259">
    <property type="entry name" value="MFS_trans_sf"/>
</dbReference>
<feature type="transmembrane region" description="Helical" evidence="2">
    <location>
        <begin position="307"/>
        <end position="326"/>
    </location>
</feature>
<organism evidence="3 4">
    <name type="scientific">Bemisia tabaci</name>
    <name type="common">Sweetpotato whitefly</name>
    <name type="synonym">Aleurodes tabaci</name>
    <dbReference type="NCBI Taxonomy" id="7038"/>
    <lineage>
        <taxon>Eukaryota</taxon>
        <taxon>Metazoa</taxon>
        <taxon>Ecdysozoa</taxon>
        <taxon>Arthropoda</taxon>
        <taxon>Hexapoda</taxon>
        <taxon>Insecta</taxon>
        <taxon>Pterygota</taxon>
        <taxon>Neoptera</taxon>
        <taxon>Paraneoptera</taxon>
        <taxon>Hemiptera</taxon>
        <taxon>Sternorrhyncha</taxon>
        <taxon>Aleyrodoidea</taxon>
        <taxon>Aleyrodidae</taxon>
        <taxon>Aleyrodinae</taxon>
        <taxon>Bemisia</taxon>
    </lineage>
</organism>
<dbReference type="InterPro" id="IPR011701">
    <property type="entry name" value="MFS"/>
</dbReference>
<feature type="transmembrane region" description="Helical" evidence="2">
    <location>
        <begin position="71"/>
        <end position="93"/>
    </location>
</feature>
<evidence type="ECO:0000256" key="1">
    <source>
        <dbReference type="SAM" id="MobiDB-lite"/>
    </source>
</evidence>
<feature type="transmembrane region" description="Helical" evidence="2">
    <location>
        <begin position="240"/>
        <end position="258"/>
    </location>
</feature>
<sequence length="502" mass="54487">MAAKETVEGGAGPGGGDASPPDGGARAWTIVLASFLCNGLAFGVINSGSFINDKLRSKYEASGMSEPALKASLVTSLCMGATFFLSPIAGILTDRIGIRLTTFIGGTLAAGGVFLSSFLTEQFYLLCLTYGIMFGVGASLTYTPSLAILGQYFKRNLDIVNGIVTAGSSAFTMLMSFLLPFLLSTFKLNGALRFIALMMCLFMVCSFAFKPNKAVIKKELSLSKELLYLVNRDIWKNKKYVIWLLLIAFSLLGYFVPYLHMASFIKKEFPDNRDDTKIVITCIGITSGVGRLIFGAIASLKWANRIVLQQISFFMIGVATIAMPFVPHFNWLIGMAFLFGLFDGCFISLLGPIAFDFCGQSGAAQAIGFLLGLCSVPLTLGPTVAGYLCDLNYSYTFIFIVAGIPPIIGSIALTLTRFVDSSNEEQTVPEQERLTKYKVTGTSNPSYFCGGFQDPVLCSSSCYKGYNSCDPIHCFSHCLTDQFSFQNFDKAFQEDMKGLLAM</sequence>
<feature type="transmembrane region" description="Helical" evidence="2">
    <location>
        <begin position="278"/>
        <end position="300"/>
    </location>
</feature>
<dbReference type="AlphaFoldDB" id="A0A9P0A549"/>